<dbReference type="GeneID" id="39592443"/>
<dbReference type="RefSeq" id="XP_028476167.1">
    <property type="nucleotide sequence ID" value="XM_028623234.1"/>
</dbReference>
<protein>
    <submittedName>
        <fullName evidence="1">Uncharacterized protein</fullName>
    </submittedName>
</protein>
<reference evidence="1 2" key="1">
    <citation type="submission" date="2018-11" db="EMBL/GenBank/DDBJ databases">
        <title>Genome sequence of Apiotrichum porosum DSM 27194.</title>
        <authorList>
            <person name="Aliyu H."/>
            <person name="Gorte O."/>
            <person name="Ochsenreither K."/>
        </authorList>
    </citation>
    <scope>NUCLEOTIDE SEQUENCE [LARGE SCALE GENOMIC DNA]</scope>
    <source>
        <strain evidence="1 2">DSM 27194</strain>
    </source>
</reference>
<evidence type="ECO:0000313" key="1">
    <source>
        <dbReference type="EMBL" id="RSH81712.1"/>
    </source>
</evidence>
<comment type="caution">
    <text evidence="1">The sequence shown here is derived from an EMBL/GenBank/DDBJ whole genome shotgun (WGS) entry which is preliminary data.</text>
</comment>
<sequence>MAAQMLQPVSLVPATDIVGHAKVEKWRTQNEVHRTAAGHCTTLVDFPNVSGKSNTERLLNAEEMALLETTDLKMHGVREVASDPLGHLVH</sequence>
<proteinExistence type="predicted"/>
<dbReference type="EMBL" id="RSCE01000006">
    <property type="protein sequence ID" value="RSH81712.1"/>
    <property type="molecule type" value="Genomic_DNA"/>
</dbReference>
<keyword evidence="2" id="KW-1185">Reference proteome</keyword>
<dbReference type="Proteomes" id="UP000279236">
    <property type="component" value="Unassembled WGS sequence"/>
</dbReference>
<dbReference type="AlphaFoldDB" id="A0A427XS19"/>
<organism evidence="1 2">
    <name type="scientific">Apiotrichum porosum</name>
    <dbReference type="NCBI Taxonomy" id="105984"/>
    <lineage>
        <taxon>Eukaryota</taxon>
        <taxon>Fungi</taxon>
        <taxon>Dikarya</taxon>
        <taxon>Basidiomycota</taxon>
        <taxon>Agaricomycotina</taxon>
        <taxon>Tremellomycetes</taxon>
        <taxon>Trichosporonales</taxon>
        <taxon>Trichosporonaceae</taxon>
        <taxon>Apiotrichum</taxon>
    </lineage>
</organism>
<gene>
    <name evidence="1" type="ORF">EHS24_007900</name>
</gene>
<accession>A0A427XS19</accession>
<evidence type="ECO:0000313" key="2">
    <source>
        <dbReference type="Proteomes" id="UP000279236"/>
    </source>
</evidence>
<name>A0A427XS19_9TREE</name>